<dbReference type="Proteomes" id="UP001292094">
    <property type="component" value="Unassembled WGS sequence"/>
</dbReference>
<keyword evidence="3" id="KW-1185">Reference proteome</keyword>
<gene>
    <name evidence="2" type="ORF">Pmani_016389</name>
</gene>
<accession>A0AAE1PRT2</accession>
<comment type="caution">
    <text evidence="2">The sequence shown here is derived from an EMBL/GenBank/DDBJ whole genome shotgun (WGS) entry which is preliminary data.</text>
</comment>
<evidence type="ECO:0000313" key="2">
    <source>
        <dbReference type="EMBL" id="KAK4312175.1"/>
    </source>
</evidence>
<dbReference type="EMBL" id="JAWZYT010001438">
    <property type="protein sequence ID" value="KAK4312175.1"/>
    <property type="molecule type" value="Genomic_DNA"/>
</dbReference>
<evidence type="ECO:0000313" key="3">
    <source>
        <dbReference type="Proteomes" id="UP001292094"/>
    </source>
</evidence>
<sequence>MLRSRELNPLKIFKRVRKSFQRGVISVGLTRLSNLDQLTSQLTNQPTDQPNQPTNPPTKPTHQQPHDRPTPAALSKHPSCNYNCLCRYEGLGEAGEMSPGDDTCMWGTHDGIRLPVWYKRVLDCMREWCDGVRTYVIRTLFPTYCHLDTRTRAPQDSSPRVQRWGFSPLCASRLIALCWVSESVSGAQGSLQFGCRRVTLCNGRRPHCLPPCLPSLLTAFLPHCLPSSLPPCLPSLLTACLHAFPPSSLPASMPSLPPHCLPPCLPSLLTHSMPSLLTHSILEIVTFTLE</sequence>
<reference evidence="2" key="1">
    <citation type="submission" date="2023-11" db="EMBL/GenBank/DDBJ databases">
        <title>Genome assemblies of two species of porcelain crab, Petrolisthes cinctipes and Petrolisthes manimaculis (Anomura: Porcellanidae).</title>
        <authorList>
            <person name="Angst P."/>
        </authorList>
    </citation>
    <scope>NUCLEOTIDE SEQUENCE</scope>
    <source>
        <strain evidence="2">PB745_02</strain>
        <tissue evidence="2">Gill</tissue>
    </source>
</reference>
<feature type="compositionally biased region" description="Low complexity" evidence="1">
    <location>
        <begin position="43"/>
        <end position="52"/>
    </location>
</feature>
<evidence type="ECO:0000256" key="1">
    <source>
        <dbReference type="SAM" id="MobiDB-lite"/>
    </source>
</evidence>
<protein>
    <submittedName>
        <fullName evidence="2">Uncharacterized protein</fullName>
    </submittedName>
</protein>
<organism evidence="2 3">
    <name type="scientific">Petrolisthes manimaculis</name>
    <dbReference type="NCBI Taxonomy" id="1843537"/>
    <lineage>
        <taxon>Eukaryota</taxon>
        <taxon>Metazoa</taxon>
        <taxon>Ecdysozoa</taxon>
        <taxon>Arthropoda</taxon>
        <taxon>Crustacea</taxon>
        <taxon>Multicrustacea</taxon>
        <taxon>Malacostraca</taxon>
        <taxon>Eumalacostraca</taxon>
        <taxon>Eucarida</taxon>
        <taxon>Decapoda</taxon>
        <taxon>Pleocyemata</taxon>
        <taxon>Anomura</taxon>
        <taxon>Galatheoidea</taxon>
        <taxon>Porcellanidae</taxon>
        <taxon>Petrolisthes</taxon>
    </lineage>
</organism>
<dbReference type="AlphaFoldDB" id="A0AAE1PRT2"/>
<proteinExistence type="predicted"/>
<feature type="region of interest" description="Disordered" evidence="1">
    <location>
        <begin position="41"/>
        <end position="74"/>
    </location>
</feature>
<name>A0AAE1PRT2_9EUCA</name>